<dbReference type="EMBL" id="LT840185">
    <property type="protein sequence ID" value="SMF61372.1"/>
    <property type="molecule type" value="Genomic_DNA"/>
</dbReference>
<evidence type="ECO:0008006" key="3">
    <source>
        <dbReference type="Google" id="ProtNLM"/>
    </source>
</evidence>
<evidence type="ECO:0000313" key="1">
    <source>
        <dbReference type="EMBL" id="SMF61372.1"/>
    </source>
</evidence>
<dbReference type="AlphaFoldDB" id="A0A1X7FZ53"/>
<reference evidence="2" key="1">
    <citation type="submission" date="2017-04" db="EMBL/GenBank/DDBJ databases">
        <authorList>
            <person name="Varghese N."/>
            <person name="Submissions S."/>
        </authorList>
    </citation>
    <scope>NUCLEOTIDE SEQUENCE [LARGE SCALE GENOMIC DNA]</scope>
    <source>
        <strain evidence="2">Dd16</strain>
    </source>
</reference>
<name>A0A1X7FZ53_9SPHN</name>
<evidence type="ECO:0000313" key="2">
    <source>
        <dbReference type="Proteomes" id="UP000192934"/>
    </source>
</evidence>
<sequence length="132" mass="14015">MRTLLLTVAGATMLAGCSTMGGGYGYDDYGRYDYDRPDPRYNGYYADRYYRDDARYTERRLSRNDRVYRGQDGRYYCRRPDGTTGLIVGGLAGGALGAAIAPGGSGLLGALIGGAAGAAAGEAIDKGDARCR</sequence>
<organism evidence="1 2">
    <name type="scientific">Allosphingosinicella indica</name>
    <dbReference type="NCBI Taxonomy" id="941907"/>
    <lineage>
        <taxon>Bacteria</taxon>
        <taxon>Pseudomonadati</taxon>
        <taxon>Pseudomonadota</taxon>
        <taxon>Alphaproteobacteria</taxon>
        <taxon>Sphingomonadales</taxon>
        <taxon>Sphingomonadaceae</taxon>
        <taxon>Allosphingosinicella</taxon>
    </lineage>
</organism>
<dbReference type="Proteomes" id="UP000192934">
    <property type="component" value="Chromosome I"/>
</dbReference>
<dbReference type="STRING" id="941907.SAMN06295910_0357"/>
<keyword evidence="2" id="KW-1185">Reference proteome</keyword>
<proteinExistence type="predicted"/>
<gene>
    <name evidence="1" type="ORF">SAMN06295910_0357</name>
</gene>
<protein>
    <recommendedName>
        <fullName evidence="3">17 kDa surface antigen</fullName>
    </recommendedName>
</protein>
<dbReference type="RefSeq" id="WP_085217243.1">
    <property type="nucleotide sequence ID" value="NZ_LT840185.1"/>
</dbReference>
<accession>A0A1X7FZ53</accession>
<dbReference type="PROSITE" id="PS51257">
    <property type="entry name" value="PROKAR_LIPOPROTEIN"/>
    <property type="match status" value="1"/>
</dbReference>